<sequence length="241" mass="26232">MAPRPSPVLRAAWLLALALQWPSIGATRGRRRRRGERDARRQRRRRRRQRQRARAAAGPARVLPLPGRRQGVEPGGVALLPPERPPGAVQGVRPLQAAVVQRAGAGHRAHRGADGAELLLHRPRVSDEPAVEHSDPVGHNLPLRRQVRFHFGLHASGQAVRVYLFDAEQSAGLRLLRVPLLRVGGRGRAGREARGGSQASPVGNLGARALGVVAERLVERKAAQLDGPFQDSDEPGRAQFV</sequence>
<evidence type="ECO:0000313" key="3">
    <source>
        <dbReference type="EMBL" id="CAK0812181.1"/>
    </source>
</evidence>
<accession>A0ABN9R547</accession>
<evidence type="ECO:0000256" key="1">
    <source>
        <dbReference type="SAM" id="MobiDB-lite"/>
    </source>
</evidence>
<evidence type="ECO:0000313" key="4">
    <source>
        <dbReference type="Proteomes" id="UP001189429"/>
    </source>
</evidence>
<dbReference type="EMBL" id="CAUYUJ010005077">
    <property type="protein sequence ID" value="CAK0812181.1"/>
    <property type="molecule type" value="Genomic_DNA"/>
</dbReference>
<proteinExistence type="predicted"/>
<organism evidence="3 4">
    <name type="scientific">Prorocentrum cordatum</name>
    <dbReference type="NCBI Taxonomy" id="2364126"/>
    <lineage>
        <taxon>Eukaryota</taxon>
        <taxon>Sar</taxon>
        <taxon>Alveolata</taxon>
        <taxon>Dinophyceae</taxon>
        <taxon>Prorocentrales</taxon>
        <taxon>Prorocentraceae</taxon>
        <taxon>Prorocentrum</taxon>
    </lineage>
</organism>
<dbReference type="Proteomes" id="UP001189429">
    <property type="component" value="Unassembled WGS sequence"/>
</dbReference>
<feature type="region of interest" description="Disordered" evidence="1">
    <location>
        <begin position="26"/>
        <end position="77"/>
    </location>
</feature>
<feature type="compositionally biased region" description="Basic residues" evidence="1">
    <location>
        <begin position="28"/>
        <end position="53"/>
    </location>
</feature>
<feature type="signal peptide" evidence="2">
    <location>
        <begin position="1"/>
        <end position="26"/>
    </location>
</feature>
<keyword evidence="2" id="KW-0732">Signal</keyword>
<protein>
    <submittedName>
        <fullName evidence="3">Uncharacterized protein</fullName>
    </submittedName>
</protein>
<comment type="caution">
    <text evidence="3">The sequence shown here is derived from an EMBL/GenBank/DDBJ whole genome shotgun (WGS) entry which is preliminary data.</text>
</comment>
<gene>
    <name evidence="3" type="ORF">PCOR1329_LOCUS16527</name>
</gene>
<feature type="non-terminal residue" evidence="3">
    <location>
        <position position="241"/>
    </location>
</feature>
<feature type="chain" id="PRO_5045983970" evidence="2">
    <location>
        <begin position="27"/>
        <end position="241"/>
    </location>
</feature>
<reference evidence="3" key="1">
    <citation type="submission" date="2023-10" db="EMBL/GenBank/DDBJ databases">
        <authorList>
            <person name="Chen Y."/>
            <person name="Shah S."/>
            <person name="Dougan E. K."/>
            <person name="Thang M."/>
            <person name="Chan C."/>
        </authorList>
    </citation>
    <scope>NUCLEOTIDE SEQUENCE [LARGE SCALE GENOMIC DNA]</scope>
</reference>
<name>A0ABN9R547_9DINO</name>
<keyword evidence="4" id="KW-1185">Reference proteome</keyword>
<evidence type="ECO:0000256" key="2">
    <source>
        <dbReference type="SAM" id="SignalP"/>
    </source>
</evidence>